<keyword evidence="3" id="KW-0238">DNA-binding</keyword>
<dbReference type="AlphaFoldDB" id="A0A1M6FM46"/>
<keyword evidence="2" id="KW-0805">Transcription regulation</keyword>
<dbReference type="GO" id="GO:0003700">
    <property type="term" value="F:DNA-binding transcription factor activity"/>
    <property type="evidence" value="ECO:0007669"/>
    <property type="project" value="InterPro"/>
</dbReference>
<evidence type="ECO:0000256" key="3">
    <source>
        <dbReference type="ARBA" id="ARBA00023125"/>
    </source>
</evidence>
<proteinExistence type="inferred from homology"/>
<evidence type="ECO:0000259" key="5">
    <source>
        <dbReference type="PROSITE" id="PS50931"/>
    </source>
</evidence>
<evidence type="ECO:0000256" key="2">
    <source>
        <dbReference type="ARBA" id="ARBA00023015"/>
    </source>
</evidence>
<feature type="domain" description="HTH lysR-type" evidence="5">
    <location>
        <begin position="11"/>
        <end position="68"/>
    </location>
</feature>
<evidence type="ECO:0000313" key="6">
    <source>
        <dbReference type="EMBL" id="SHI98736.1"/>
    </source>
</evidence>
<dbReference type="RefSeq" id="WP_073250129.1">
    <property type="nucleotide sequence ID" value="NZ_FQZQ01000004.1"/>
</dbReference>
<dbReference type="PANTHER" id="PTHR30537">
    <property type="entry name" value="HTH-TYPE TRANSCRIPTIONAL REGULATOR"/>
    <property type="match status" value="1"/>
</dbReference>
<keyword evidence="4" id="KW-0804">Transcription</keyword>
<dbReference type="InterPro" id="IPR000847">
    <property type="entry name" value="LysR_HTH_N"/>
</dbReference>
<evidence type="ECO:0000313" key="7">
    <source>
        <dbReference type="Proteomes" id="UP000183982"/>
    </source>
</evidence>
<evidence type="ECO:0000256" key="4">
    <source>
        <dbReference type="ARBA" id="ARBA00023163"/>
    </source>
</evidence>
<dbReference type="GO" id="GO:0043565">
    <property type="term" value="F:sequence-specific DNA binding"/>
    <property type="evidence" value="ECO:0007669"/>
    <property type="project" value="TreeGrafter"/>
</dbReference>
<dbReference type="SUPFAM" id="SSF53850">
    <property type="entry name" value="Periplasmic binding protein-like II"/>
    <property type="match status" value="1"/>
</dbReference>
<dbReference type="PRINTS" id="PR00039">
    <property type="entry name" value="HTHLYSR"/>
</dbReference>
<dbReference type="PROSITE" id="PS50931">
    <property type="entry name" value="HTH_LYSR"/>
    <property type="match status" value="1"/>
</dbReference>
<dbReference type="SUPFAM" id="SSF46785">
    <property type="entry name" value="Winged helix' DNA-binding domain"/>
    <property type="match status" value="1"/>
</dbReference>
<sequence length="290" mass="30986">MPVKPPRPPSPPLTALRSFEAAARLNGFTRAADELCVTPGAIAQQVKQLEQWAGAPLFERQAQGVVLTEAGGMVLPAMTQAFDQIGEAVRQLRQATSPNRIQLAALPSVAQLWLSPRLPALRTAMPDLVLSVTAMETPPNLGREPFDLSLFFMEEGGAAIAQDVLFPVCSPDLAAKVDSIDDLNVLPCLHDATWAEDWGLWLSSFGADHITPRGPVHSLYALAVDDALNGAGILMGHGPLVARHLQSGALVAPFTYRLSRPAHLGIETRAGILPAPLKELVDLLSGKSRL</sequence>
<dbReference type="PANTHER" id="PTHR30537:SF26">
    <property type="entry name" value="GLYCINE CLEAVAGE SYSTEM TRANSCRIPTIONAL ACTIVATOR"/>
    <property type="match status" value="1"/>
</dbReference>
<dbReference type="InterPro" id="IPR036390">
    <property type="entry name" value="WH_DNA-bd_sf"/>
</dbReference>
<dbReference type="Pfam" id="PF00126">
    <property type="entry name" value="HTH_1"/>
    <property type="match status" value="1"/>
</dbReference>
<keyword evidence="7" id="KW-1185">Reference proteome</keyword>
<protein>
    <submittedName>
        <fullName evidence="6">Transcriptional regulator, LysR family</fullName>
    </submittedName>
</protein>
<dbReference type="STRING" id="1470563.SAMN05444000_104112"/>
<gene>
    <name evidence="6" type="ORF">SAMN05444000_104112</name>
</gene>
<organism evidence="6 7">
    <name type="scientific">Shimia gijangensis</name>
    <dbReference type="NCBI Taxonomy" id="1470563"/>
    <lineage>
        <taxon>Bacteria</taxon>
        <taxon>Pseudomonadati</taxon>
        <taxon>Pseudomonadota</taxon>
        <taxon>Alphaproteobacteria</taxon>
        <taxon>Rhodobacterales</taxon>
        <taxon>Roseobacteraceae</taxon>
    </lineage>
</organism>
<reference evidence="7" key="1">
    <citation type="submission" date="2016-11" db="EMBL/GenBank/DDBJ databases">
        <authorList>
            <person name="Varghese N."/>
            <person name="Submissions S."/>
        </authorList>
    </citation>
    <scope>NUCLEOTIDE SEQUENCE [LARGE SCALE GENOMIC DNA]</scope>
    <source>
        <strain evidence="7">DSM 100564</strain>
    </source>
</reference>
<dbReference type="InterPro" id="IPR036388">
    <property type="entry name" value="WH-like_DNA-bd_sf"/>
</dbReference>
<accession>A0A1M6FM46</accession>
<dbReference type="InterPro" id="IPR058163">
    <property type="entry name" value="LysR-type_TF_proteobact-type"/>
</dbReference>
<comment type="similarity">
    <text evidence="1">Belongs to the LysR transcriptional regulatory family.</text>
</comment>
<dbReference type="Gene3D" id="3.40.190.10">
    <property type="entry name" value="Periplasmic binding protein-like II"/>
    <property type="match status" value="2"/>
</dbReference>
<evidence type="ECO:0000256" key="1">
    <source>
        <dbReference type="ARBA" id="ARBA00009437"/>
    </source>
</evidence>
<dbReference type="Proteomes" id="UP000183982">
    <property type="component" value="Unassembled WGS sequence"/>
</dbReference>
<dbReference type="InterPro" id="IPR005119">
    <property type="entry name" value="LysR_subst-bd"/>
</dbReference>
<dbReference type="GO" id="GO:0006351">
    <property type="term" value="P:DNA-templated transcription"/>
    <property type="evidence" value="ECO:0007669"/>
    <property type="project" value="TreeGrafter"/>
</dbReference>
<dbReference type="Pfam" id="PF03466">
    <property type="entry name" value="LysR_substrate"/>
    <property type="match status" value="1"/>
</dbReference>
<name>A0A1M6FM46_9RHOB</name>
<dbReference type="Gene3D" id="1.10.10.10">
    <property type="entry name" value="Winged helix-like DNA-binding domain superfamily/Winged helix DNA-binding domain"/>
    <property type="match status" value="1"/>
</dbReference>
<dbReference type="EMBL" id="FQZQ01000004">
    <property type="protein sequence ID" value="SHI98736.1"/>
    <property type="molecule type" value="Genomic_DNA"/>
</dbReference>